<proteinExistence type="inferred from homology"/>
<comment type="function">
    <text evidence="1">Needed for flagellar regrowth and assembly.</text>
</comment>
<keyword evidence="5" id="KW-1005">Bacterial flagellum biogenesis</keyword>
<organism evidence="10 11">
    <name type="scientific">Pseudomonas prosekii</name>
    <dbReference type="NCBI Taxonomy" id="1148509"/>
    <lineage>
        <taxon>Bacteria</taxon>
        <taxon>Pseudomonadati</taxon>
        <taxon>Pseudomonadota</taxon>
        <taxon>Gammaproteobacteria</taxon>
        <taxon>Pseudomonadales</taxon>
        <taxon>Pseudomonadaceae</taxon>
        <taxon>Pseudomonas</taxon>
    </lineage>
</organism>
<reference evidence="10 11" key="1">
    <citation type="submission" date="2016-10" db="EMBL/GenBank/DDBJ databases">
        <authorList>
            <person name="de Groot N.N."/>
        </authorList>
    </citation>
    <scope>NUCLEOTIDE SEQUENCE [LARGE SCALE GENOMIC DNA]</scope>
    <source>
        <strain evidence="10 11">LMG 26867</strain>
    </source>
</reference>
<name>A0A1H1QGC2_9PSED</name>
<feature type="region of interest" description="Disordered" evidence="8">
    <location>
        <begin position="23"/>
        <end position="53"/>
    </location>
</feature>
<evidence type="ECO:0000256" key="5">
    <source>
        <dbReference type="ARBA" id="ARBA00022795"/>
    </source>
</evidence>
<accession>A0A1H1QGC2</accession>
<dbReference type="GO" id="GO:0015031">
    <property type="term" value="P:protein transport"/>
    <property type="evidence" value="ECO:0007669"/>
    <property type="project" value="UniProtKB-KW"/>
</dbReference>
<evidence type="ECO:0000256" key="6">
    <source>
        <dbReference type="ARBA" id="ARBA00022927"/>
    </source>
</evidence>
<evidence type="ECO:0000256" key="2">
    <source>
        <dbReference type="ARBA" id="ARBA00006602"/>
    </source>
</evidence>
<evidence type="ECO:0000256" key="1">
    <source>
        <dbReference type="ARBA" id="ARBA00003041"/>
    </source>
</evidence>
<keyword evidence="7" id="KW-1006">Bacterial flagellum protein export</keyword>
<dbReference type="PANTHER" id="PTHR34982:SF1">
    <property type="entry name" value="FLAGELLAR ASSEMBLY PROTEIN FLIH"/>
    <property type="match status" value="1"/>
</dbReference>
<keyword evidence="10" id="KW-0969">Cilium</keyword>
<dbReference type="GO" id="GO:0005829">
    <property type="term" value="C:cytosol"/>
    <property type="evidence" value="ECO:0007669"/>
    <property type="project" value="TreeGrafter"/>
</dbReference>
<dbReference type="Pfam" id="PF02108">
    <property type="entry name" value="FliH"/>
    <property type="match status" value="1"/>
</dbReference>
<feature type="compositionally biased region" description="Acidic residues" evidence="8">
    <location>
        <begin position="38"/>
        <end position="52"/>
    </location>
</feature>
<feature type="region of interest" description="Disordered" evidence="8">
    <location>
        <begin position="243"/>
        <end position="288"/>
    </location>
</feature>
<feature type="compositionally biased region" description="Low complexity" evidence="8">
    <location>
        <begin position="249"/>
        <end position="274"/>
    </location>
</feature>
<dbReference type="Proteomes" id="UP000198481">
    <property type="component" value="Chromosome I"/>
</dbReference>
<keyword evidence="4" id="KW-0813">Transport</keyword>
<dbReference type="InterPro" id="IPR051472">
    <property type="entry name" value="T3SS_Stator/FliH"/>
</dbReference>
<keyword evidence="10" id="KW-0966">Cell projection</keyword>
<dbReference type="EMBL" id="LT629762">
    <property type="protein sequence ID" value="SDS22522.1"/>
    <property type="molecule type" value="Genomic_DNA"/>
</dbReference>
<keyword evidence="6" id="KW-0653">Protein transport</keyword>
<keyword evidence="10" id="KW-0282">Flagellum</keyword>
<evidence type="ECO:0000313" key="10">
    <source>
        <dbReference type="EMBL" id="SDS22522.1"/>
    </source>
</evidence>
<dbReference type="NCBIfam" id="NF004269">
    <property type="entry name" value="PRK05687.1-5"/>
    <property type="match status" value="1"/>
</dbReference>
<comment type="similarity">
    <text evidence="2">Belongs to the FliH family.</text>
</comment>
<protein>
    <recommendedName>
        <fullName evidence="3">Flagellar assembly protein FliH</fullName>
    </recommendedName>
</protein>
<feature type="domain" description="Flagellar assembly protein FliH/Type III secretion system HrpE" evidence="9">
    <location>
        <begin position="101"/>
        <end position="223"/>
    </location>
</feature>
<evidence type="ECO:0000256" key="8">
    <source>
        <dbReference type="SAM" id="MobiDB-lite"/>
    </source>
</evidence>
<sequence length="288" mass="32031">MSSKHDESNTDLIRGKQVGNFDIWSLPSFDPHVPEPEPAPEPEPPEMEEVPLEEVQPLTLEELESIRQEAYNEGFATGEKEGFHSTTLKVRQEADVALSAKLSALEQLMGHLFEPIAEQDSQIEKSLVDLVQHITKQVIQRELAIDSTQIESVMREALKLLPLGVGNVRLYINPQDFEQVKALRERHDETWRIVEDEALLPGGCRVETEHSRIDATIETRVARVMDKLFDQLHEQALHPAAPDLSLELPVDAKPPAEPAAEPVAEPVAEPGFAPDAKLPAEPDPTDAP</sequence>
<dbReference type="GO" id="GO:0044781">
    <property type="term" value="P:bacterial-type flagellum organization"/>
    <property type="evidence" value="ECO:0007669"/>
    <property type="project" value="UniProtKB-KW"/>
</dbReference>
<evidence type="ECO:0000256" key="3">
    <source>
        <dbReference type="ARBA" id="ARBA00016507"/>
    </source>
</evidence>
<dbReference type="SUPFAM" id="SSF160527">
    <property type="entry name" value="V-type ATPase subunit E-like"/>
    <property type="match status" value="1"/>
</dbReference>
<evidence type="ECO:0000256" key="7">
    <source>
        <dbReference type="ARBA" id="ARBA00023225"/>
    </source>
</evidence>
<evidence type="ECO:0000259" key="9">
    <source>
        <dbReference type="Pfam" id="PF02108"/>
    </source>
</evidence>
<dbReference type="STRING" id="1148509.SAMN05216222_0973"/>
<dbReference type="PANTHER" id="PTHR34982">
    <property type="entry name" value="YOP PROTEINS TRANSLOCATION PROTEIN L"/>
    <property type="match status" value="1"/>
</dbReference>
<dbReference type="RefSeq" id="WP_092271457.1">
    <property type="nucleotide sequence ID" value="NZ_LT629762.1"/>
</dbReference>
<dbReference type="AlphaFoldDB" id="A0A1H1QGC2"/>
<gene>
    <name evidence="10" type="ORF">SAMN05216222_0973</name>
</gene>
<evidence type="ECO:0000256" key="4">
    <source>
        <dbReference type="ARBA" id="ARBA00022448"/>
    </source>
</evidence>
<evidence type="ECO:0000313" key="11">
    <source>
        <dbReference type="Proteomes" id="UP000198481"/>
    </source>
</evidence>
<dbReference type="InterPro" id="IPR018035">
    <property type="entry name" value="Flagellar_FliH/T3SS_HrpE"/>
</dbReference>